<keyword evidence="6" id="KW-1185">Reference proteome</keyword>
<reference evidence="5 6" key="1">
    <citation type="submission" date="2022-05" db="EMBL/GenBank/DDBJ databases">
        <authorList>
            <consortium name="Genoscope - CEA"/>
            <person name="William W."/>
        </authorList>
    </citation>
    <scope>NUCLEOTIDE SEQUENCE [LARGE SCALE GENOMIC DNA]</scope>
</reference>
<feature type="compositionally biased region" description="Polar residues" evidence="3">
    <location>
        <begin position="16"/>
        <end position="25"/>
    </location>
</feature>
<accession>A0ABN8PKE6</accession>
<dbReference type="InterPro" id="IPR016158">
    <property type="entry name" value="Cullin_homology"/>
</dbReference>
<sequence>MGEFFKLLLSKRRTRQLSSDSSLGTSPEPKKLKECDSSNSSEDEREEEGDDIILSGLNTAEGLQKPLQDILKKLEKLDAIEEAMNKFGKSFGKLEGRIHTLEDGYATTKRDVEDLKESLNGNETDKKTTSERIQKLEDSTKSSLAALQKENDELRANFKLIEDKNLYLEAYSRRENIKFENIPEQETNKEDTEMALRTFLETELGTNYKMYQDLPFEIVERRRAQMETFKKARRNNIPAAFSKAQLDKLFITGKLWPFGMPVEL</sequence>
<comment type="similarity">
    <text evidence="1">Belongs to the cullin family.</text>
</comment>
<evidence type="ECO:0000313" key="5">
    <source>
        <dbReference type="EMBL" id="CAH3143406.1"/>
    </source>
</evidence>
<dbReference type="PROSITE" id="PS50069">
    <property type="entry name" value="CULLIN_2"/>
    <property type="match status" value="1"/>
</dbReference>
<evidence type="ECO:0000256" key="2">
    <source>
        <dbReference type="SAM" id="Coils"/>
    </source>
</evidence>
<evidence type="ECO:0000313" key="6">
    <source>
        <dbReference type="Proteomes" id="UP001159405"/>
    </source>
</evidence>
<gene>
    <name evidence="5" type="ORF">PLOB_00043571</name>
</gene>
<comment type="caution">
    <text evidence="5">The sequence shown here is derived from an EMBL/GenBank/DDBJ whole genome shotgun (WGS) entry which is preliminary data.</text>
</comment>
<organism evidence="5 6">
    <name type="scientific">Porites lobata</name>
    <dbReference type="NCBI Taxonomy" id="104759"/>
    <lineage>
        <taxon>Eukaryota</taxon>
        <taxon>Metazoa</taxon>
        <taxon>Cnidaria</taxon>
        <taxon>Anthozoa</taxon>
        <taxon>Hexacorallia</taxon>
        <taxon>Scleractinia</taxon>
        <taxon>Fungiina</taxon>
        <taxon>Poritidae</taxon>
        <taxon>Porites</taxon>
    </lineage>
</organism>
<feature type="coiled-coil region" evidence="2">
    <location>
        <begin position="137"/>
        <end position="164"/>
    </location>
</feature>
<proteinExistence type="inferred from homology"/>
<evidence type="ECO:0000256" key="3">
    <source>
        <dbReference type="SAM" id="MobiDB-lite"/>
    </source>
</evidence>
<dbReference type="EMBL" id="CALNXK010000071">
    <property type="protein sequence ID" value="CAH3143406.1"/>
    <property type="molecule type" value="Genomic_DNA"/>
</dbReference>
<feature type="compositionally biased region" description="Acidic residues" evidence="3">
    <location>
        <begin position="41"/>
        <end position="51"/>
    </location>
</feature>
<name>A0ABN8PKE6_9CNID</name>
<evidence type="ECO:0000259" key="4">
    <source>
        <dbReference type="PROSITE" id="PS50069"/>
    </source>
</evidence>
<feature type="region of interest" description="Disordered" evidence="3">
    <location>
        <begin position="13"/>
        <end position="51"/>
    </location>
</feature>
<dbReference type="Proteomes" id="UP001159405">
    <property type="component" value="Unassembled WGS sequence"/>
</dbReference>
<evidence type="ECO:0000256" key="1">
    <source>
        <dbReference type="PROSITE-ProRule" id="PRU00330"/>
    </source>
</evidence>
<protein>
    <recommendedName>
        <fullName evidence="4">Cullin family profile domain-containing protein</fullName>
    </recommendedName>
</protein>
<keyword evidence="2" id="KW-0175">Coiled coil</keyword>
<feature type="domain" description="Cullin family profile" evidence="4">
    <location>
        <begin position="120"/>
        <end position="264"/>
    </location>
</feature>